<dbReference type="Gene3D" id="3.30.70.270">
    <property type="match status" value="1"/>
</dbReference>
<feature type="domain" description="Protein kinase" evidence="2">
    <location>
        <begin position="4"/>
        <end position="259"/>
    </location>
</feature>
<dbReference type="InterPro" id="IPR008271">
    <property type="entry name" value="Ser/Thr_kinase_AS"/>
</dbReference>
<dbReference type="CDD" id="cd01949">
    <property type="entry name" value="GGDEF"/>
    <property type="match status" value="1"/>
</dbReference>
<evidence type="ECO:0000313" key="5">
    <source>
        <dbReference type="Proteomes" id="UP000722989"/>
    </source>
</evidence>
<evidence type="ECO:0000259" key="2">
    <source>
        <dbReference type="PROSITE" id="PS50011"/>
    </source>
</evidence>
<dbReference type="InterPro" id="IPR000719">
    <property type="entry name" value="Prot_kinase_dom"/>
</dbReference>
<evidence type="ECO:0000256" key="1">
    <source>
        <dbReference type="ARBA" id="ARBA00004167"/>
    </source>
</evidence>
<dbReference type="PROSITE" id="PS00108">
    <property type="entry name" value="PROTEIN_KINASE_ST"/>
    <property type="match status" value="1"/>
</dbReference>
<sequence length="1748" mass="185352">MPGVTVLAELGRGARSVVYRVHHNGTDLAMKVLHAPLDADRRTLASFRREASLLALADHPGLPAVHDVGEADGRPYLIMDLIEGQELATALRSGPLAEERILQLGIEVAEALAAVHRVGLVHRDVKPQNILLSAGGRARLIDLGMATRTSAELSEVVAGTLVYAAPEQAGTLKRPVDARADLYSLGVVLYECAAGRVPFASADVGELLRLHATVPPPDLRALRGDLSATLVQIIGRLLAKDPDDRYATCASLVADLRALTADRTADLPLGRLDVETTGRVEADFVGRETELAELHGRWERVLSGSGALALIRGASGAGRTRLTGEFAARLDRSGLPVLTAACGHAASPLAPLSGAVERYLATVARRDADARTETLGWVRSAAGAAAPYLRRLSPALAEVLSDGDETVDDQQDGYIRAVAGFLADLARTAGGGVLVFDDAESADSATVRVLHLLASQLADAPLLLVVTTGGGEADQPDLLPAGAVDADLTLGTLDRDALHRLVSSLLGRLRLEPSLVERIVARSGGTPLGVIEYVGAVLDAGLILPRWGTWVLDEAGLNDLDLPTDMLGLLLRRVDELGSRTRDLLTAAAVVGVRFTRALACSAARLSEGDGALLLDQAVAHGVLDRHDGGYTFVHDRIRRALLDGLPSDRLRDLHQRVADAIDASGATDPAQRYALARHLTQGHPDRDRARTSAACWAAGQLALAEHGAAEAVEFLEAAIAHADGQAGAELSAMHEALGVAHHRAGHLAQALETLSVALDSAPNGIDRARILEQQAKQHLAYWNTHTAVDEITRAMAELGRPLPRNPVWRALTAAAMYVAAIVIERTGIGFGTKDPEKRAWYRQRANLYETGFDAAVRGLRFGLAVVFNARRRYAAARLGPSHEYLRALGTVAGMIWLFLGYRDSRGMARAKALAQRQGDPAAAAYIESLRQTVITQVGVDPDTEGLLRWLEKHAAFTEFVYAIDIAQASSFRLLIRGRAVEAVAATQRAHARLGAADLAAHPVGHVGAALAAALGRPVDAAASLHLLDAEVGAFRDPAGRIYLLNACAILAVEQREYGDIFDRVAAELAALKIRHPLMVINSLRGLFSTIAYGRLEQARAATGADRAPALAAARRALRDLRQVAWGSGPGPQLKAHYLVGRAHLRLLAGDPRGALDRLAAADRQLAGQDVPLAAYEGARIRARALAELGRTIESTAAAATALSIAQQLSLPHRAEWVRAEFGVDIGTTTGTGSSTRSIVLSSVTSTVSGTSGAESRRLAALEKLSVTASRILDPDELTRVALDETIRILSAERAYLFLTDGDGRLRPHRGRDAAGSDLDELADYGSTVVERVRQSREPVIVTGTDEGAALGSKSAVAHGLRSIIAAPLLFDGRLLGVVYLDSRVAKGMFTPSDAGILTAMTNHIAAALETARAAQLAVAVRAAEQQRDVADKLRDAMLELSSSLNPDDVLHRLLLMFKRLLPNDASCLIRVRDDALVVTTDADPGTEPRLVSSSPSNLDPVLTADSPAAGNGATAPAVSLGFGEASPDTSWLAVPLHTRAGYVGSVVLTADRPGVYGPTEVQLAAALAGQAMVAYDNARLFSQVEQMATTDALTGVANRRHFFTVAEQDTAQARAAGTTLMAVMLDIDHFKQINDQRGHQVGDQVIAAVAGRLRQTLRDTDRLGRYGGEEFAILVTEPVRPLAERLRLAVSDSPVGTDHGSVPVTISVGVCVFDAGQLTLTEALRRADAALYRAKDGGRNRVVIDEA</sequence>
<dbReference type="SUPFAM" id="SSF56112">
    <property type="entry name" value="Protein kinase-like (PK-like)"/>
    <property type="match status" value="1"/>
</dbReference>
<name>A0ABX0XXU8_9ACTN</name>
<dbReference type="SMART" id="SM00267">
    <property type="entry name" value="GGDEF"/>
    <property type="match status" value="1"/>
</dbReference>
<dbReference type="CDD" id="cd14014">
    <property type="entry name" value="STKc_PknB_like"/>
    <property type="match status" value="1"/>
</dbReference>
<dbReference type="Pfam" id="PF13185">
    <property type="entry name" value="GAF_2"/>
    <property type="match status" value="1"/>
</dbReference>
<dbReference type="InterPro" id="IPR003018">
    <property type="entry name" value="GAF"/>
</dbReference>
<gene>
    <name evidence="4" type="ORF">HC031_13075</name>
</gene>
<dbReference type="EMBL" id="JAATVY010000007">
    <property type="protein sequence ID" value="NJC70638.1"/>
    <property type="molecule type" value="Genomic_DNA"/>
</dbReference>
<dbReference type="Gene3D" id="1.10.510.10">
    <property type="entry name" value="Transferase(Phosphotransferase) domain 1"/>
    <property type="match status" value="1"/>
</dbReference>
<dbReference type="Proteomes" id="UP000722989">
    <property type="component" value="Unassembled WGS sequence"/>
</dbReference>
<dbReference type="SUPFAM" id="SSF55073">
    <property type="entry name" value="Nucleotide cyclase"/>
    <property type="match status" value="1"/>
</dbReference>
<dbReference type="PROSITE" id="PS50011">
    <property type="entry name" value="PROTEIN_KINASE_DOM"/>
    <property type="match status" value="1"/>
</dbReference>
<dbReference type="PROSITE" id="PS50887">
    <property type="entry name" value="GGDEF"/>
    <property type="match status" value="1"/>
</dbReference>
<evidence type="ECO:0000259" key="3">
    <source>
        <dbReference type="PROSITE" id="PS50887"/>
    </source>
</evidence>
<dbReference type="InterPro" id="IPR000160">
    <property type="entry name" value="GGDEF_dom"/>
</dbReference>
<dbReference type="InterPro" id="IPR011009">
    <property type="entry name" value="Kinase-like_dom_sf"/>
</dbReference>
<comment type="subcellular location">
    <subcellularLocation>
        <location evidence="1">Membrane</location>
        <topology evidence="1">Single-pass membrane protein</topology>
    </subcellularLocation>
</comment>
<dbReference type="InterPro" id="IPR043128">
    <property type="entry name" value="Rev_trsase/Diguanyl_cyclase"/>
</dbReference>
<dbReference type="PANTHER" id="PTHR45138:SF9">
    <property type="entry name" value="DIGUANYLATE CYCLASE DGCM-RELATED"/>
    <property type="match status" value="1"/>
</dbReference>
<comment type="caution">
    <text evidence="4">The sequence shown here is derived from an EMBL/GenBank/DDBJ whole genome shotgun (WGS) entry which is preliminary data.</text>
</comment>
<dbReference type="SMART" id="SM00220">
    <property type="entry name" value="S_TKc"/>
    <property type="match status" value="1"/>
</dbReference>
<dbReference type="RefSeq" id="WP_167925539.1">
    <property type="nucleotide sequence ID" value="NZ_JAATVY010000007.1"/>
</dbReference>
<dbReference type="Pfam" id="PF00990">
    <property type="entry name" value="GGDEF"/>
    <property type="match status" value="1"/>
</dbReference>
<dbReference type="InterPro" id="IPR027417">
    <property type="entry name" value="P-loop_NTPase"/>
</dbReference>
<accession>A0ABX0XXU8</accession>
<dbReference type="InterPro" id="IPR050469">
    <property type="entry name" value="Diguanylate_Cyclase"/>
</dbReference>
<dbReference type="SMART" id="SM00065">
    <property type="entry name" value="GAF"/>
    <property type="match status" value="2"/>
</dbReference>
<dbReference type="InterPro" id="IPR029016">
    <property type="entry name" value="GAF-like_dom_sf"/>
</dbReference>
<dbReference type="SUPFAM" id="SSF55781">
    <property type="entry name" value="GAF domain-like"/>
    <property type="match status" value="2"/>
</dbReference>
<dbReference type="Pfam" id="PF00069">
    <property type="entry name" value="Pkinase"/>
    <property type="match status" value="1"/>
</dbReference>
<evidence type="ECO:0000313" key="4">
    <source>
        <dbReference type="EMBL" id="NJC70638.1"/>
    </source>
</evidence>
<dbReference type="Gene3D" id="3.30.200.20">
    <property type="entry name" value="Phosphorylase Kinase, domain 1"/>
    <property type="match status" value="1"/>
</dbReference>
<dbReference type="InterPro" id="IPR029787">
    <property type="entry name" value="Nucleotide_cyclase"/>
</dbReference>
<proteinExistence type="predicted"/>
<dbReference type="SUPFAM" id="SSF52540">
    <property type="entry name" value="P-loop containing nucleoside triphosphate hydrolases"/>
    <property type="match status" value="1"/>
</dbReference>
<reference evidence="4 5" key="1">
    <citation type="submission" date="2020-03" db="EMBL/GenBank/DDBJ databases">
        <title>WGS of the type strain of Planosporangium spp.</title>
        <authorList>
            <person name="Thawai C."/>
        </authorList>
    </citation>
    <scope>NUCLEOTIDE SEQUENCE [LARGE SCALE GENOMIC DNA]</scope>
    <source>
        <strain evidence="4 5">TBRC 5610</strain>
    </source>
</reference>
<keyword evidence="5" id="KW-1185">Reference proteome</keyword>
<organism evidence="4 5">
    <name type="scientific">Planosporangium thailandense</name>
    <dbReference type="NCBI Taxonomy" id="765197"/>
    <lineage>
        <taxon>Bacteria</taxon>
        <taxon>Bacillati</taxon>
        <taxon>Actinomycetota</taxon>
        <taxon>Actinomycetes</taxon>
        <taxon>Micromonosporales</taxon>
        <taxon>Micromonosporaceae</taxon>
        <taxon>Planosporangium</taxon>
    </lineage>
</organism>
<dbReference type="InterPro" id="IPR041664">
    <property type="entry name" value="AAA_16"/>
</dbReference>
<feature type="domain" description="GGDEF" evidence="3">
    <location>
        <begin position="1619"/>
        <end position="1748"/>
    </location>
</feature>
<dbReference type="Gene3D" id="3.30.450.40">
    <property type="match status" value="2"/>
</dbReference>
<protein>
    <submittedName>
        <fullName evidence="4">Diguanylate cyclase</fullName>
    </submittedName>
</protein>
<dbReference type="Pfam" id="PF13191">
    <property type="entry name" value="AAA_16"/>
    <property type="match status" value="1"/>
</dbReference>
<dbReference type="PANTHER" id="PTHR45138">
    <property type="entry name" value="REGULATORY COMPONENTS OF SENSORY TRANSDUCTION SYSTEM"/>
    <property type="match status" value="1"/>
</dbReference>
<dbReference type="NCBIfam" id="TIGR00254">
    <property type="entry name" value="GGDEF"/>
    <property type="match status" value="1"/>
</dbReference>